<accession>A0A1I7WKJ8</accession>
<protein>
    <submittedName>
        <fullName evidence="2">Uncharacterized protein</fullName>
    </submittedName>
</protein>
<evidence type="ECO:0000313" key="1">
    <source>
        <dbReference type="Proteomes" id="UP000095283"/>
    </source>
</evidence>
<organism evidence="1 2">
    <name type="scientific">Heterorhabditis bacteriophora</name>
    <name type="common">Entomopathogenic nematode worm</name>
    <dbReference type="NCBI Taxonomy" id="37862"/>
    <lineage>
        <taxon>Eukaryota</taxon>
        <taxon>Metazoa</taxon>
        <taxon>Ecdysozoa</taxon>
        <taxon>Nematoda</taxon>
        <taxon>Chromadorea</taxon>
        <taxon>Rhabditida</taxon>
        <taxon>Rhabditina</taxon>
        <taxon>Rhabditomorpha</taxon>
        <taxon>Strongyloidea</taxon>
        <taxon>Heterorhabditidae</taxon>
        <taxon>Heterorhabditis</taxon>
    </lineage>
</organism>
<keyword evidence="1" id="KW-1185">Reference proteome</keyword>
<dbReference type="Proteomes" id="UP000095283">
    <property type="component" value="Unplaced"/>
</dbReference>
<reference evidence="2" key="1">
    <citation type="submission" date="2016-11" db="UniProtKB">
        <authorList>
            <consortium name="WormBaseParasite"/>
        </authorList>
    </citation>
    <scope>IDENTIFICATION</scope>
</reference>
<sequence>MSYEVRRFPKGLRNFAAPYLINTKHRKKPPSRFFRRRSRNLLLVFNGDIGCQIEVFNVHIGHAIGIQSDTVLELYRLAIWIHPSCRDEVFEHLAALLNLEKTKCDYVEDKTECPTSVEEWRLSKMNVHTDIYKGKNGIEVNFLIQMKEFLLNKYNILKY</sequence>
<evidence type="ECO:0000313" key="2">
    <source>
        <dbReference type="WBParaSite" id="Hba_05568"/>
    </source>
</evidence>
<name>A0A1I7WKJ8_HETBA</name>
<dbReference type="WBParaSite" id="Hba_05568">
    <property type="protein sequence ID" value="Hba_05568"/>
    <property type="gene ID" value="Hba_05568"/>
</dbReference>
<proteinExistence type="predicted"/>
<dbReference type="AlphaFoldDB" id="A0A1I7WKJ8"/>